<proteinExistence type="predicted"/>
<sequence length="53" mass="6084">MLLKNNSVRERINEVSLDQEITDVLLKICKALDCDFGDIMEVSTKQQNKESID</sequence>
<protein>
    <recommendedName>
        <fullName evidence="1">HTH cro/C1-type domain-containing protein</fullName>
    </recommendedName>
</protein>
<dbReference type="Pfam" id="PF13443">
    <property type="entry name" value="HTH_26"/>
    <property type="match status" value="1"/>
</dbReference>
<gene>
    <name evidence="2" type="ORF">KN71_002110</name>
</gene>
<accession>A0A454CA05</accession>
<evidence type="ECO:0000313" key="3">
    <source>
        <dbReference type="Proteomes" id="UP000029712"/>
    </source>
</evidence>
<dbReference type="InterPro" id="IPR001387">
    <property type="entry name" value="Cro/C1-type_HTH"/>
</dbReference>
<organism evidence="2 3">
    <name type="scientific">Metamycoplasma hominis</name>
    <name type="common">Mycoplasma hominis</name>
    <dbReference type="NCBI Taxonomy" id="2098"/>
    <lineage>
        <taxon>Bacteria</taxon>
        <taxon>Bacillati</taxon>
        <taxon>Mycoplasmatota</taxon>
        <taxon>Mycoplasmoidales</taxon>
        <taxon>Metamycoplasmataceae</taxon>
        <taxon>Metamycoplasma</taxon>
    </lineage>
</organism>
<dbReference type="OrthoDB" id="9805309at2"/>
<evidence type="ECO:0000313" key="2">
    <source>
        <dbReference type="EMBL" id="AYN65476.1"/>
    </source>
</evidence>
<reference evidence="2 3" key="1">
    <citation type="submission" date="2014-08" db="EMBL/GenBank/DDBJ databases">
        <authorList>
            <person name="Kuleshov K."/>
            <person name="Dedkov V."/>
            <person name="Markelov M."/>
            <person name="Pimkina E."/>
        </authorList>
    </citation>
    <scope>NUCLEOTIDE SEQUENCE [LARGE SCALE GENOMIC DNA]</scope>
    <source>
        <strain evidence="3">TOA</strain>
    </source>
</reference>
<evidence type="ECO:0000259" key="1">
    <source>
        <dbReference type="Pfam" id="PF13443"/>
    </source>
</evidence>
<dbReference type="AlphaFoldDB" id="A0A454CA05"/>
<feature type="domain" description="HTH cro/C1-type" evidence="1">
    <location>
        <begin position="22"/>
        <end position="43"/>
    </location>
</feature>
<dbReference type="Proteomes" id="UP000029712">
    <property type="component" value="Chromosome"/>
</dbReference>
<reference evidence="2 3" key="2">
    <citation type="submission" date="2018-10" db="EMBL/GenBank/DDBJ databases">
        <title>Detection and isolation of Mycoplasma hominis as a predominant microorganism from pelvic cavity of patient with salpingitis and tubo-ovarian abscess.</title>
        <authorList>
            <person name="Guschin A.E."/>
            <person name="Khayrullina G.A."/>
            <person name="Rakovskaya I.V."/>
            <person name="Shelenkov A.A."/>
            <person name="Shagin D.A."/>
        </authorList>
    </citation>
    <scope>NUCLEOTIDE SEQUENCE [LARGE SCALE GENOMIC DNA]</scope>
    <source>
        <strain evidence="3">TOA</strain>
    </source>
</reference>
<name>A0A454CA05_METHO</name>
<dbReference type="RefSeq" id="WP_080725766.1">
    <property type="nucleotide sequence ID" value="NZ_CP033021.1"/>
</dbReference>
<dbReference type="EMBL" id="CP033021">
    <property type="protein sequence ID" value="AYN65476.1"/>
    <property type="molecule type" value="Genomic_DNA"/>
</dbReference>